<gene>
    <name evidence="2" type="ORF">KIW84_045652</name>
</gene>
<dbReference type="GO" id="GO:0008270">
    <property type="term" value="F:zinc ion binding"/>
    <property type="evidence" value="ECO:0007669"/>
    <property type="project" value="InterPro"/>
</dbReference>
<dbReference type="GO" id="GO:0019104">
    <property type="term" value="F:DNA N-glycosylase activity"/>
    <property type="evidence" value="ECO:0007669"/>
    <property type="project" value="InterPro"/>
</dbReference>
<dbReference type="GO" id="GO:0003906">
    <property type="term" value="F:DNA-(apurinic or apyrimidinic site) endonuclease activity"/>
    <property type="evidence" value="ECO:0007669"/>
    <property type="project" value="InterPro"/>
</dbReference>
<dbReference type="GO" id="GO:0006284">
    <property type="term" value="P:base-excision repair"/>
    <property type="evidence" value="ECO:0007669"/>
    <property type="project" value="InterPro"/>
</dbReference>
<evidence type="ECO:0000313" key="3">
    <source>
        <dbReference type="Proteomes" id="UP001058974"/>
    </source>
</evidence>
<dbReference type="PANTHER" id="PTHR22993:SF9">
    <property type="entry name" value="FORMAMIDOPYRIMIDINE-DNA GLYCOSYLASE"/>
    <property type="match status" value="1"/>
</dbReference>
<feature type="domain" description="Formamidopyrimidine-DNA glycosylase catalytic" evidence="1">
    <location>
        <begin position="44"/>
        <end position="188"/>
    </location>
</feature>
<comment type="caution">
    <text evidence="2">The sequence shown here is derived from an EMBL/GenBank/DDBJ whole genome shotgun (WGS) entry which is preliminary data.</text>
</comment>
<dbReference type="Pfam" id="PF01149">
    <property type="entry name" value="Fapy_DNA_glyco"/>
    <property type="match status" value="1"/>
</dbReference>
<dbReference type="Gene3D" id="3.20.190.10">
    <property type="entry name" value="MutM-like, N-terminal"/>
    <property type="match status" value="1"/>
</dbReference>
<dbReference type="PANTHER" id="PTHR22993">
    <property type="entry name" value="FORMAMIDOPYRIMIDINE-DNA GLYCOSYLASE"/>
    <property type="match status" value="1"/>
</dbReference>
<name>A0A9D5AXG3_PEA</name>
<dbReference type="Proteomes" id="UP001058974">
    <property type="component" value="Chromosome 4"/>
</dbReference>
<dbReference type="InterPro" id="IPR012319">
    <property type="entry name" value="FPG_cat"/>
</dbReference>
<organism evidence="2 3">
    <name type="scientific">Pisum sativum</name>
    <name type="common">Garden pea</name>
    <name type="synonym">Lathyrus oleraceus</name>
    <dbReference type="NCBI Taxonomy" id="3888"/>
    <lineage>
        <taxon>Eukaryota</taxon>
        <taxon>Viridiplantae</taxon>
        <taxon>Streptophyta</taxon>
        <taxon>Embryophyta</taxon>
        <taxon>Tracheophyta</taxon>
        <taxon>Spermatophyta</taxon>
        <taxon>Magnoliopsida</taxon>
        <taxon>eudicotyledons</taxon>
        <taxon>Gunneridae</taxon>
        <taxon>Pentapetalae</taxon>
        <taxon>rosids</taxon>
        <taxon>fabids</taxon>
        <taxon>Fabales</taxon>
        <taxon>Fabaceae</taxon>
        <taxon>Papilionoideae</taxon>
        <taxon>50 kb inversion clade</taxon>
        <taxon>NPAAA clade</taxon>
        <taxon>Hologalegina</taxon>
        <taxon>IRL clade</taxon>
        <taxon>Fabeae</taxon>
        <taxon>Lathyrus</taxon>
    </lineage>
</organism>
<evidence type="ECO:0000259" key="1">
    <source>
        <dbReference type="SMART" id="SM00898"/>
    </source>
</evidence>
<dbReference type="EMBL" id="JAMSHJ010000004">
    <property type="protein sequence ID" value="KAI5422270.1"/>
    <property type="molecule type" value="Genomic_DNA"/>
</dbReference>
<dbReference type="Pfam" id="PF22936">
    <property type="entry name" value="Pol_BBD"/>
    <property type="match status" value="1"/>
</dbReference>
<sequence>MLIVMPLVKRMVPDHHSHVVGTYLDAVRIAFYAEIVESADAYLLAENCIGKKITKCIVADDSKVIDGVSHSEFEASVIGKTIVAARRKGKNMWLQLDSPPFPSFQFGMAGAIYIKGVAVIKYKRSAVNDEDEWPSKYSKFFIQQDDGNEKDRDSGDDEAKIVQDDSNDVIVVFMAAVFEDQHKTGSWFLDTNCSNHMTSHKNKLAKFDSTRKSMARLENSITLQAKGNENMVIRRNDE</sequence>
<keyword evidence="3" id="KW-1185">Reference proteome</keyword>
<accession>A0A9D5AXG3</accession>
<dbReference type="SMART" id="SM00898">
    <property type="entry name" value="Fapy_DNA_glyco"/>
    <property type="match status" value="1"/>
</dbReference>
<dbReference type="InterPro" id="IPR054722">
    <property type="entry name" value="PolX-like_BBD"/>
</dbReference>
<dbReference type="Gramene" id="Psat04G0565200-T1">
    <property type="protein sequence ID" value="KAI5422270.1"/>
    <property type="gene ID" value="KIW84_045652"/>
</dbReference>
<evidence type="ECO:0000313" key="2">
    <source>
        <dbReference type="EMBL" id="KAI5422270.1"/>
    </source>
</evidence>
<reference evidence="2 3" key="1">
    <citation type="journal article" date="2022" name="Nat. Genet.">
        <title>Improved pea reference genome and pan-genome highlight genomic features and evolutionary characteristics.</title>
        <authorList>
            <person name="Yang T."/>
            <person name="Liu R."/>
            <person name="Luo Y."/>
            <person name="Hu S."/>
            <person name="Wang D."/>
            <person name="Wang C."/>
            <person name="Pandey M.K."/>
            <person name="Ge S."/>
            <person name="Xu Q."/>
            <person name="Li N."/>
            <person name="Li G."/>
            <person name="Huang Y."/>
            <person name="Saxena R.K."/>
            <person name="Ji Y."/>
            <person name="Li M."/>
            <person name="Yan X."/>
            <person name="He Y."/>
            <person name="Liu Y."/>
            <person name="Wang X."/>
            <person name="Xiang C."/>
            <person name="Varshney R.K."/>
            <person name="Ding H."/>
            <person name="Gao S."/>
            <person name="Zong X."/>
        </authorList>
    </citation>
    <scope>NUCLEOTIDE SEQUENCE [LARGE SCALE GENOMIC DNA]</scope>
    <source>
        <strain evidence="2 3">cv. Zhongwan 6</strain>
    </source>
</reference>
<dbReference type="AlphaFoldDB" id="A0A9D5AXG3"/>
<proteinExistence type="predicted"/>
<protein>
    <recommendedName>
        <fullName evidence="1">Formamidopyrimidine-DNA glycosylase catalytic domain-containing protein</fullName>
    </recommendedName>
</protein>
<dbReference type="GO" id="GO:0005634">
    <property type="term" value="C:nucleus"/>
    <property type="evidence" value="ECO:0007669"/>
    <property type="project" value="TreeGrafter"/>
</dbReference>
<dbReference type="SUPFAM" id="SSF81624">
    <property type="entry name" value="N-terminal domain of MutM-like DNA repair proteins"/>
    <property type="match status" value="1"/>
</dbReference>
<dbReference type="InterPro" id="IPR035937">
    <property type="entry name" value="FPG_N"/>
</dbReference>